<comment type="caution">
    <text evidence="8">The sequence shown here is derived from an EMBL/GenBank/DDBJ whole genome shotgun (WGS) entry which is preliminary data.</text>
</comment>
<keyword evidence="4 5" id="KW-0274">FAD</keyword>
<dbReference type="RefSeq" id="WP_080548480.1">
    <property type="nucleotide sequence ID" value="NZ_CM000743.1"/>
</dbReference>
<evidence type="ECO:0000256" key="4">
    <source>
        <dbReference type="ARBA" id="ARBA00022827"/>
    </source>
</evidence>
<dbReference type="InterPro" id="IPR036188">
    <property type="entry name" value="FAD/NAD-bd_sf"/>
</dbReference>
<keyword evidence="3 6" id="KW-0285">Flavoprotein</keyword>
<protein>
    <submittedName>
        <fullName evidence="8">GMC family oxidoreductase</fullName>
    </submittedName>
</protein>
<evidence type="ECO:0000313" key="8">
    <source>
        <dbReference type="EMBL" id="PHF04720.1"/>
    </source>
</evidence>
<dbReference type="EMBL" id="NUTL01000005">
    <property type="protein sequence ID" value="PHF04720.1"/>
    <property type="molecule type" value="Genomic_DNA"/>
</dbReference>
<dbReference type="InterPro" id="IPR000172">
    <property type="entry name" value="GMC_OxRdtase_N"/>
</dbReference>
<dbReference type="PIRSF" id="PIRSF000137">
    <property type="entry name" value="Alcohol_oxidase"/>
    <property type="match status" value="1"/>
</dbReference>
<feature type="domain" description="Glucose-methanol-choline oxidoreductase N-terminal" evidence="7">
    <location>
        <begin position="131"/>
        <end position="154"/>
    </location>
</feature>
<dbReference type="Pfam" id="PF00732">
    <property type="entry name" value="GMC_oxred_N"/>
    <property type="match status" value="1"/>
</dbReference>
<accession>A0ABD6TFL8</accession>
<evidence type="ECO:0000256" key="3">
    <source>
        <dbReference type="ARBA" id="ARBA00022630"/>
    </source>
</evidence>
<feature type="binding site" evidence="5">
    <location>
        <position position="291"/>
    </location>
    <ligand>
        <name>FAD</name>
        <dbReference type="ChEBI" id="CHEBI:57692"/>
    </ligand>
</feature>
<dbReference type="SUPFAM" id="SSF51905">
    <property type="entry name" value="FAD/NAD(P)-binding domain"/>
    <property type="match status" value="1"/>
</dbReference>
<proteinExistence type="inferred from homology"/>
<evidence type="ECO:0000256" key="6">
    <source>
        <dbReference type="RuleBase" id="RU003968"/>
    </source>
</evidence>
<gene>
    <name evidence="8" type="ORF">COF81_00200</name>
</gene>
<dbReference type="PANTHER" id="PTHR11552:SF147">
    <property type="entry name" value="CHOLINE DEHYDROGENASE, MITOCHONDRIAL"/>
    <property type="match status" value="1"/>
</dbReference>
<dbReference type="SUPFAM" id="SSF54373">
    <property type="entry name" value="FAD-linked reductases, C-terminal domain"/>
    <property type="match status" value="1"/>
</dbReference>
<feature type="binding site" evidence="5">
    <location>
        <position position="133"/>
    </location>
    <ligand>
        <name>FAD</name>
        <dbReference type="ChEBI" id="CHEBI:57692"/>
    </ligand>
</feature>
<sequence length="622" mass="68444">MSSKNRNFFNPCAFPVSMSQPIISMPSKNSSFFNPCVFPVPISEPIKPTNPNISDYIVIGAGTAGGVIAKELTDDNSTSVLVLEAGTNMTNELSSGSIEKAINLASDNKFTFNITSNIEQSIRRPLLSQNGRVIGGSSEINDMYAVRGSKELYDKWAEIVGDQWSYNKIRSLFIQNETYTGATQSSNERGAEGPIFVRQQLIPPHGLIETLTNATAQVLGIDIVEDYNTGVRDCTFYKSQYTQQEKDGQFVRSSTATGYLNDHTVSQGDQFHPDEFGVGGRKLVILAKTTVNKILFKKKDGLNIAVGVEFVKDGVSHRRFARKGIIVSAGFFSSVILQRSGIGKSDDLAKAGIPTLIESQNVGYNLQTQAYVGLGVRVDTSQLAPILLADPDQPIALGAFKAENPESLEGRRLQMFGAPVSLFLPIQDVLRNGWNFDISSGTNIMSFGILDLNPKSRGTIMAAHSDPEAPPSVIFNPLQNRDDIEYLVDQYINTYNIVKQAQVTPNSGIHEVVYPPEYIFNLPESDKRKQLENYVHASYSNFFHFGGQCKMGRMIQEGVVDGFLNVFGTQNLKVADLSISPILPDGNTSIPAQMIGLNAVRFIREDPHPYVLDDKEFEDYKG</sequence>
<dbReference type="PANTHER" id="PTHR11552">
    <property type="entry name" value="GLUCOSE-METHANOL-CHOLINE GMC OXIDOREDUCTASE"/>
    <property type="match status" value="1"/>
</dbReference>
<dbReference type="InterPro" id="IPR012132">
    <property type="entry name" value="GMC_OxRdtase"/>
</dbReference>
<evidence type="ECO:0000256" key="1">
    <source>
        <dbReference type="ARBA" id="ARBA00001974"/>
    </source>
</evidence>
<evidence type="ECO:0000313" key="9">
    <source>
        <dbReference type="Proteomes" id="UP000221918"/>
    </source>
</evidence>
<comment type="similarity">
    <text evidence="2 6">Belongs to the GMC oxidoreductase family.</text>
</comment>
<dbReference type="Gene3D" id="3.50.50.60">
    <property type="entry name" value="FAD/NAD(P)-binding domain"/>
    <property type="match status" value="1"/>
</dbReference>
<dbReference type="Pfam" id="PF05199">
    <property type="entry name" value="GMC_oxred_C"/>
    <property type="match status" value="1"/>
</dbReference>
<evidence type="ECO:0000256" key="5">
    <source>
        <dbReference type="PIRSR" id="PIRSR000137-2"/>
    </source>
</evidence>
<evidence type="ECO:0000259" key="7">
    <source>
        <dbReference type="PROSITE" id="PS00623"/>
    </source>
</evidence>
<comment type="cofactor">
    <cofactor evidence="1 5">
        <name>FAD</name>
        <dbReference type="ChEBI" id="CHEBI:57692"/>
    </cofactor>
</comment>
<evidence type="ECO:0000256" key="2">
    <source>
        <dbReference type="ARBA" id="ARBA00010790"/>
    </source>
</evidence>
<organism evidence="8 9">
    <name type="scientific">Bacillus pseudomycoides</name>
    <dbReference type="NCBI Taxonomy" id="64104"/>
    <lineage>
        <taxon>Bacteria</taxon>
        <taxon>Bacillati</taxon>
        <taxon>Bacillota</taxon>
        <taxon>Bacilli</taxon>
        <taxon>Bacillales</taxon>
        <taxon>Bacillaceae</taxon>
        <taxon>Bacillus</taxon>
        <taxon>Bacillus cereus group</taxon>
    </lineage>
</organism>
<dbReference type="InterPro" id="IPR007867">
    <property type="entry name" value="GMC_OxRtase_C"/>
</dbReference>
<dbReference type="AlphaFoldDB" id="A0ABD6TFL8"/>
<name>A0ABD6TFL8_9BACI</name>
<dbReference type="Proteomes" id="UP000221918">
    <property type="component" value="Unassembled WGS sequence"/>
</dbReference>
<reference evidence="8 9" key="1">
    <citation type="submission" date="2017-09" db="EMBL/GenBank/DDBJ databases">
        <title>Large-scale bioinformatics analysis of Bacillus genomes uncovers conserved roles of natural products in bacterial physiology.</title>
        <authorList>
            <consortium name="Agbiome Team Llc"/>
            <person name="Bleich R.M."/>
            <person name="Grubbs K.J."/>
            <person name="Santa Maria K.C."/>
            <person name="Allen S.E."/>
            <person name="Farag S."/>
            <person name="Shank E.A."/>
            <person name="Bowers A."/>
        </authorList>
    </citation>
    <scope>NUCLEOTIDE SEQUENCE [LARGE SCALE GENOMIC DNA]</scope>
    <source>
        <strain evidence="8 9">AFS037265</strain>
    </source>
</reference>
<dbReference type="PROSITE" id="PS00623">
    <property type="entry name" value="GMC_OXRED_1"/>
    <property type="match status" value="1"/>
</dbReference>
<dbReference type="Gene3D" id="3.30.410.40">
    <property type="match status" value="1"/>
</dbReference>